<evidence type="ECO:0000313" key="2">
    <source>
        <dbReference type="Proteomes" id="UP000249390"/>
    </source>
</evidence>
<keyword evidence="2" id="KW-1185">Reference proteome</keyword>
<evidence type="ECO:0000313" key="1">
    <source>
        <dbReference type="EMBL" id="RAL43861.1"/>
    </source>
</evidence>
<gene>
    <name evidence="1" type="ORF">DM860_014362</name>
</gene>
<dbReference type="AlphaFoldDB" id="A0A328DI92"/>
<reference evidence="1 2" key="1">
    <citation type="submission" date="2018-06" db="EMBL/GenBank/DDBJ databases">
        <title>The Genome of Cuscuta australis (Dodder) Provides Insight into the Evolution of Plant Parasitism.</title>
        <authorList>
            <person name="Liu H."/>
        </authorList>
    </citation>
    <scope>NUCLEOTIDE SEQUENCE [LARGE SCALE GENOMIC DNA]</scope>
    <source>
        <strain evidence="2">cv. Yunnan</strain>
        <tissue evidence="1">Vines</tissue>
    </source>
</reference>
<proteinExistence type="predicted"/>
<comment type="caution">
    <text evidence="1">The sequence shown here is derived from an EMBL/GenBank/DDBJ whole genome shotgun (WGS) entry which is preliminary data.</text>
</comment>
<dbReference type="EMBL" id="NQVE01000152">
    <property type="protein sequence ID" value="RAL43861.1"/>
    <property type="molecule type" value="Genomic_DNA"/>
</dbReference>
<organism evidence="1 2">
    <name type="scientific">Cuscuta australis</name>
    <dbReference type="NCBI Taxonomy" id="267555"/>
    <lineage>
        <taxon>Eukaryota</taxon>
        <taxon>Viridiplantae</taxon>
        <taxon>Streptophyta</taxon>
        <taxon>Embryophyta</taxon>
        <taxon>Tracheophyta</taxon>
        <taxon>Spermatophyta</taxon>
        <taxon>Magnoliopsida</taxon>
        <taxon>eudicotyledons</taxon>
        <taxon>Gunneridae</taxon>
        <taxon>Pentapetalae</taxon>
        <taxon>asterids</taxon>
        <taxon>lamiids</taxon>
        <taxon>Solanales</taxon>
        <taxon>Convolvulaceae</taxon>
        <taxon>Cuscuteae</taxon>
        <taxon>Cuscuta</taxon>
        <taxon>Cuscuta subgen. Grammica</taxon>
        <taxon>Cuscuta sect. Cleistogrammica</taxon>
    </lineage>
</organism>
<protein>
    <submittedName>
        <fullName evidence="1">Uncharacterized protein</fullName>
    </submittedName>
</protein>
<sequence length="79" mass="9210">MQLLTWRMAERCDPIDDADTVGLIGDEAMDMALIFGRRRRQKIQPVRQQPFAGFLFVKCVSLHKTLNVCYNFKSMDFQP</sequence>
<dbReference type="Proteomes" id="UP000249390">
    <property type="component" value="Unassembled WGS sequence"/>
</dbReference>
<accession>A0A328DI92</accession>
<name>A0A328DI92_9ASTE</name>